<dbReference type="EMBL" id="DVON01000201">
    <property type="protein sequence ID" value="HIV13387.1"/>
    <property type="molecule type" value="Genomic_DNA"/>
</dbReference>
<gene>
    <name evidence="1" type="ORF">IAA63_09650</name>
</gene>
<organism evidence="1 2">
    <name type="scientific">Candidatus Pullilachnospira stercoravium</name>
    <dbReference type="NCBI Taxonomy" id="2840913"/>
    <lineage>
        <taxon>Bacteria</taxon>
        <taxon>Bacillati</taxon>
        <taxon>Bacillota</taxon>
        <taxon>Clostridia</taxon>
        <taxon>Lachnospirales</taxon>
        <taxon>Lachnospiraceae</taxon>
        <taxon>Lachnospiraceae incertae sedis</taxon>
        <taxon>Candidatus Pullilachnospira</taxon>
    </lineage>
</organism>
<comment type="caution">
    <text evidence="1">The sequence shown here is derived from an EMBL/GenBank/DDBJ whole genome shotgun (WGS) entry which is preliminary data.</text>
</comment>
<dbReference type="AlphaFoldDB" id="A0A9D1NVM8"/>
<reference evidence="1" key="2">
    <citation type="journal article" date="2021" name="PeerJ">
        <title>Extensive microbial diversity within the chicken gut microbiome revealed by metagenomics and culture.</title>
        <authorList>
            <person name="Gilroy R."/>
            <person name="Ravi A."/>
            <person name="Getino M."/>
            <person name="Pursley I."/>
            <person name="Horton D.L."/>
            <person name="Alikhan N.F."/>
            <person name="Baker D."/>
            <person name="Gharbi K."/>
            <person name="Hall N."/>
            <person name="Watson M."/>
            <person name="Adriaenssens E.M."/>
            <person name="Foster-Nyarko E."/>
            <person name="Jarju S."/>
            <person name="Secka A."/>
            <person name="Antonio M."/>
            <person name="Oren A."/>
            <person name="Chaudhuri R.R."/>
            <person name="La Ragione R."/>
            <person name="Hildebrand F."/>
            <person name="Pallen M.J."/>
        </authorList>
    </citation>
    <scope>NUCLEOTIDE SEQUENCE</scope>
    <source>
        <strain evidence="1">ChiBcec2-4451</strain>
    </source>
</reference>
<evidence type="ECO:0000313" key="1">
    <source>
        <dbReference type="EMBL" id="HIV13387.1"/>
    </source>
</evidence>
<sequence length="79" mass="8982">MELEILSAENLSESQEIAATEIMAGDGADIYIRPSALFEDTYKIQEAGMFEDLMPWLRTTIYPQPLICMKIQRPVISFP</sequence>
<name>A0A9D1NVM8_9FIRM</name>
<protein>
    <submittedName>
        <fullName evidence="1">Uncharacterized protein</fullName>
    </submittedName>
</protein>
<proteinExistence type="predicted"/>
<accession>A0A9D1NVM8</accession>
<dbReference type="Proteomes" id="UP000886723">
    <property type="component" value="Unassembled WGS sequence"/>
</dbReference>
<evidence type="ECO:0000313" key="2">
    <source>
        <dbReference type="Proteomes" id="UP000886723"/>
    </source>
</evidence>
<reference evidence="1" key="1">
    <citation type="submission" date="2020-10" db="EMBL/GenBank/DDBJ databases">
        <authorList>
            <person name="Gilroy R."/>
        </authorList>
    </citation>
    <scope>NUCLEOTIDE SEQUENCE</scope>
    <source>
        <strain evidence="1">ChiBcec2-4451</strain>
    </source>
</reference>